<protein>
    <submittedName>
        <fullName evidence="1">Uncharacterized protein</fullName>
    </submittedName>
</protein>
<reference evidence="1 2" key="1">
    <citation type="submission" date="2016-08" db="EMBL/GenBank/DDBJ databases">
        <title>Evolution of the type three secretion system and type three effector repertoires in Xanthomonas.</title>
        <authorList>
            <person name="Merda D."/>
            <person name="Briand M."/>
            <person name="Bosis E."/>
            <person name="Rousseau C."/>
            <person name="Portier P."/>
            <person name="Jacques M.-A."/>
            <person name="Fischer-Le Saux M."/>
        </authorList>
    </citation>
    <scope>NUCLEOTIDE SEQUENCE [LARGE SCALE GENOMIC DNA]</scope>
    <source>
        <strain evidence="1 2">CFBP 3122</strain>
    </source>
</reference>
<name>A0A2S6YZZ8_9XANT</name>
<dbReference type="EMBL" id="MIGV01000035">
    <property type="protein sequence ID" value="PPT73842.1"/>
    <property type="molecule type" value="Genomic_DNA"/>
</dbReference>
<comment type="caution">
    <text evidence="1">The sequence shown here is derived from an EMBL/GenBank/DDBJ whole genome shotgun (WGS) entry which is preliminary data.</text>
</comment>
<evidence type="ECO:0000313" key="2">
    <source>
        <dbReference type="Proteomes" id="UP000238270"/>
    </source>
</evidence>
<sequence length="122" mass="13966">MPMSQADYQRGLDDQRFYSQQCINREIELRDRWIVHARGETARAARLSHELARAQQHSQASIQQIASLQTKLAAAERTLADLQFTSAQRIKSLECELEQATDNYGWIVSVVEDHGVQLRSQP</sequence>
<dbReference type="AlphaFoldDB" id="A0A2S6YZZ8"/>
<proteinExistence type="predicted"/>
<gene>
    <name evidence="1" type="ORF">XaplCFBP3122_18845</name>
</gene>
<evidence type="ECO:0000313" key="1">
    <source>
        <dbReference type="EMBL" id="PPT73842.1"/>
    </source>
</evidence>
<organism evidence="1 2">
    <name type="scientific">Xanthomonas arboricola pv. populi</name>
    <dbReference type="NCBI Taxonomy" id="487823"/>
    <lineage>
        <taxon>Bacteria</taxon>
        <taxon>Pseudomonadati</taxon>
        <taxon>Pseudomonadota</taxon>
        <taxon>Gammaproteobacteria</taxon>
        <taxon>Lysobacterales</taxon>
        <taxon>Lysobacteraceae</taxon>
        <taxon>Xanthomonas</taxon>
    </lineage>
</organism>
<accession>A0A2S6YZZ8</accession>
<dbReference type="Proteomes" id="UP000238270">
    <property type="component" value="Unassembled WGS sequence"/>
</dbReference>